<evidence type="ECO:0000259" key="3">
    <source>
        <dbReference type="Pfam" id="PF26133"/>
    </source>
</evidence>
<feature type="region of interest" description="Disordered" evidence="1">
    <location>
        <begin position="1046"/>
        <end position="1069"/>
    </location>
</feature>
<sequence>MDDIVSLGPAFLHNMMPFERMNGVIKGYVRNRSHPDGSIVQGWLTEECISFCTNYLDIEDPVGLPQNKHLRRFEGVGHKNGRKELHVHMSGRTSDFDRANLVALQHIDLIDPWLKEHKTMIENSGKPMMTEAEIYREHNSSFARWFKDHIDANPPPMDSDKDKLVLALSHGPAPNIMTYQAYDINGYTFYTEEKDKNSVYQNSGVTMDSWTGDVKTRYYGRIEEIWELSYAGEKVPMFRIRWAKSVTKEDRYFTTMFLPEANKSKSTNATAQNEPWVLAEHVHQCFFITDPSRPSRVIVRRGKRTIVGMDGVANEEDFEGQVGDPMMEESEDEDTTYTTRRSRTTLPRYSRAHLIAGAPPVWFAGGIIVPGEPTGGAPAISSSLQATMSSQEQLEEHYNRHFFRTEEDAEAAGVGGDEDHEMEDAAGGSADEPSGNEASGAAGGSTYEPSGDEATGAAGGGGETSGDDPSGAAGSTATGTSGSKRPRKARRQNTVGTGRDTVKEVDPASGLPVEPKDVAKGYGNQLACILREVINLNETDLRAENKAHLRAQLIARLHSRYKFLGDYASTHESKNIVNSQALLKFTKHLSSYKYMVRKMIADGKGFEEVHSAFPHVSQADFDAFVANEELQATKNRKLWGKEMRELNIGNHNLGSRGYEGKEPYWAKEDEAYVKAGIENPWLKYKDPLERRFIRSRYHKKKLTGELVTDPNVVTDIIWFTNDQKVLSLEKKLEEERQRLSQGDEGSSSQASTGRVAWDKPLVRALNIVNEHSPTRRPHRGHVAGAGTGHKHDHYGLSSAADKNARNERKQREAEEMRESILAQVQSPLQSKQISTLYTRGMRVANNPPPKMQVVSFDGSNSMAPPSAGNDNVIMETPPAAGNVAGARDSPSMPGSSPSVTCTPAAACAGPSTLAELNALTALSMPCTFLMRVNDELKDVARGSILRPLDKKWHTRDMADDVYRVEVDRALPGYEDLFPPNQPHGADDDSPLNLASLKGWVLLWPKTLIRINTYSGSTASKDKHLAAPHVSVPPRQPAAPVVIAPPERPAAPEVSAPPQQPAAPEAEEYERENFQWDIPTSSQVVHEDAPALKYVCSKKLFDSQETAEEENPEEVATAAVKNMLSPNTLRATATTAMEGPVVQPKKRKRQNKKDAQDKAAAKSKDKVPLLDKLPNNWRPLHHLGQPMLPEHVVKKLTPDMRSLHETVLHVENLLLKSKDPGYPLFVAKVPTGMNFVEKYPADLCFIRFNDIDDPQV</sequence>
<dbReference type="PANTHER" id="PTHR48258">
    <property type="entry name" value="DUF4218 DOMAIN-CONTAINING PROTEIN-RELATED"/>
    <property type="match status" value="1"/>
</dbReference>
<evidence type="ECO:0000256" key="1">
    <source>
        <dbReference type="SAM" id="MobiDB-lite"/>
    </source>
</evidence>
<dbReference type="Pfam" id="PF26133">
    <property type="entry name" value="DUF8039"/>
    <property type="match status" value="1"/>
</dbReference>
<dbReference type="InterPro" id="IPR058352">
    <property type="entry name" value="DUF8039"/>
</dbReference>
<proteinExistence type="predicted"/>
<dbReference type="AlphaFoldDB" id="A0AAD8S713"/>
<feature type="domain" description="DUF4218" evidence="2">
    <location>
        <begin position="8"/>
        <end position="57"/>
    </location>
</feature>
<keyword evidence="5" id="KW-1185">Reference proteome</keyword>
<dbReference type="InterPro" id="IPR025452">
    <property type="entry name" value="DUF4218"/>
</dbReference>
<dbReference type="Pfam" id="PF13960">
    <property type="entry name" value="DUF4218"/>
    <property type="match status" value="1"/>
</dbReference>
<name>A0AAD8S713_LOLMU</name>
<comment type="caution">
    <text evidence="4">The sequence shown here is derived from an EMBL/GenBank/DDBJ whole genome shotgun (WGS) entry which is preliminary data.</text>
</comment>
<feature type="compositionally biased region" description="Low complexity" evidence="1">
    <location>
        <begin position="467"/>
        <end position="483"/>
    </location>
</feature>
<feature type="region of interest" description="Disordered" evidence="1">
    <location>
        <begin position="1131"/>
        <end position="1164"/>
    </location>
</feature>
<dbReference type="Proteomes" id="UP001231189">
    <property type="component" value="Unassembled WGS sequence"/>
</dbReference>
<evidence type="ECO:0000313" key="5">
    <source>
        <dbReference type="Proteomes" id="UP001231189"/>
    </source>
</evidence>
<evidence type="ECO:0008006" key="6">
    <source>
        <dbReference type="Google" id="ProtNLM"/>
    </source>
</evidence>
<gene>
    <name evidence="4" type="ORF">QYE76_063821</name>
</gene>
<feature type="compositionally biased region" description="Basic and acidic residues" evidence="1">
    <location>
        <begin position="1151"/>
        <end position="1164"/>
    </location>
</feature>
<organism evidence="4 5">
    <name type="scientific">Lolium multiflorum</name>
    <name type="common">Italian ryegrass</name>
    <name type="synonym">Lolium perenne subsp. multiflorum</name>
    <dbReference type="NCBI Taxonomy" id="4521"/>
    <lineage>
        <taxon>Eukaryota</taxon>
        <taxon>Viridiplantae</taxon>
        <taxon>Streptophyta</taxon>
        <taxon>Embryophyta</taxon>
        <taxon>Tracheophyta</taxon>
        <taxon>Spermatophyta</taxon>
        <taxon>Magnoliopsida</taxon>
        <taxon>Liliopsida</taxon>
        <taxon>Poales</taxon>
        <taxon>Poaceae</taxon>
        <taxon>BOP clade</taxon>
        <taxon>Pooideae</taxon>
        <taxon>Poodae</taxon>
        <taxon>Poeae</taxon>
        <taxon>Poeae Chloroplast Group 2 (Poeae type)</taxon>
        <taxon>Loliodinae</taxon>
        <taxon>Loliinae</taxon>
        <taxon>Lolium</taxon>
    </lineage>
</organism>
<feature type="compositionally biased region" description="Basic and acidic residues" evidence="1">
    <location>
        <begin position="802"/>
        <end position="814"/>
    </location>
</feature>
<evidence type="ECO:0000259" key="2">
    <source>
        <dbReference type="Pfam" id="PF13960"/>
    </source>
</evidence>
<evidence type="ECO:0000313" key="4">
    <source>
        <dbReference type="EMBL" id="KAK1646016.1"/>
    </source>
</evidence>
<reference evidence="4" key="1">
    <citation type="submission" date="2023-07" db="EMBL/GenBank/DDBJ databases">
        <title>A chromosome-level genome assembly of Lolium multiflorum.</title>
        <authorList>
            <person name="Chen Y."/>
            <person name="Copetti D."/>
            <person name="Kolliker R."/>
            <person name="Studer B."/>
        </authorList>
    </citation>
    <scope>NUCLEOTIDE SEQUENCE</scope>
    <source>
        <strain evidence="4">02402/16</strain>
        <tissue evidence="4">Leaf</tissue>
    </source>
</reference>
<dbReference type="PANTHER" id="PTHR48258:SF9">
    <property type="entry name" value="OS01G0348150 PROTEIN"/>
    <property type="match status" value="1"/>
</dbReference>
<feature type="domain" description="DUF8039" evidence="3">
    <location>
        <begin position="923"/>
        <end position="1010"/>
    </location>
</feature>
<protein>
    <recommendedName>
        <fullName evidence="6">DUF4218 domain-containing protein</fullName>
    </recommendedName>
</protein>
<feature type="region of interest" description="Disordered" evidence="1">
    <location>
        <begin position="408"/>
        <end position="517"/>
    </location>
</feature>
<feature type="region of interest" description="Disordered" evidence="1">
    <location>
        <begin position="768"/>
        <end position="814"/>
    </location>
</feature>
<accession>A0AAD8S713</accession>
<dbReference type="EMBL" id="JAUUTY010000004">
    <property type="protein sequence ID" value="KAK1646016.1"/>
    <property type="molecule type" value="Genomic_DNA"/>
</dbReference>